<evidence type="ECO:0000256" key="1">
    <source>
        <dbReference type="ARBA" id="ARBA00005703"/>
    </source>
</evidence>
<dbReference type="InterPro" id="IPR007085">
    <property type="entry name" value="DNA/pantothenate-metab_flavo_C"/>
</dbReference>
<comment type="similarity">
    <text evidence="1">Belongs to the PPC synthetase family.</text>
</comment>
<dbReference type="EMBL" id="PZQS01000002">
    <property type="protein sequence ID" value="PVD35953.1"/>
    <property type="molecule type" value="Genomic_DNA"/>
</dbReference>
<dbReference type="Gene3D" id="3.40.50.10300">
    <property type="entry name" value="CoaB-like"/>
    <property type="match status" value="1"/>
</dbReference>
<comment type="caution">
    <text evidence="3">The sequence shown here is derived from an EMBL/GenBank/DDBJ whole genome shotgun (WGS) entry which is preliminary data.</text>
</comment>
<dbReference type="PANTHER" id="PTHR12290">
    <property type="entry name" value="CORNICHON-RELATED"/>
    <property type="match status" value="1"/>
</dbReference>
<dbReference type="AlphaFoldDB" id="A0A2T7PRA0"/>
<dbReference type="OMA" id="LERYQHH"/>
<dbReference type="InterPro" id="IPR035929">
    <property type="entry name" value="CoaB-like_sf"/>
</dbReference>
<protein>
    <recommendedName>
        <fullName evidence="2">DNA/pantothenate metabolism flavoprotein C-terminal domain-containing protein</fullName>
    </recommendedName>
</protein>
<dbReference type="Pfam" id="PF04127">
    <property type="entry name" value="DFP"/>
    <property type="match status" value="1"/>
</dbReference>
<feature type="domain" description="DNA/pantothenate metabolism flavoprotein C-terminal" evidence="2">
    <location>
        <begin position="176"/>
        <end position="297"/>
    </location>
</feature>
<dbReference type="OrthoDB" id="70224at2759"/>
<evidence type="ECO:0000259" key="2">
    <source>
        <dbReference type="Pfam" id="PF04127"/>
    </source>
</evidence>
<dbReference type="Proteomes" id="UP000245119">
    <property type="component" value="Linkage Group LG2"/>
</dbReference>
<proteinExistence type="inferred from homology"/>
<dbReference type="STRING" id="400727.A0A2T7PRA0"/>
<name>A0A2T7PRA0_POMCA</name>
<keyword evidence="4" id="KW-1185">Reference proteome</keyword>
<organism evidence="3 4">
    <name type="scientific">Pomacea canaliculata</name>
    <name type="common">Golden apple snail</name>
    <dbReference type="NCBI Taxonomy" id="400727"/>
    <lineage>
        <taxon>Eukaryota</taxon>
        <taxon>Metazoa</taxon>
        <taxon>Spiralia</taxon>
        <taxon>Lophotrochozoa</taxon>
        <taxon>Mollusca</taxon>
        <taxon>Gastropoda</taxon>
        <taxon>Caenogastropoda</taxon>
        <taxon>Architaenioglossa</taxon>
        <taxon>Ampullarioidea</taxon>
        <taxon>Ampullariidae</taxon>
        <taxon>Pomacea</taxon>
    </lineage>
</organism>
<sequence>MTSGSTDYDDFFNKTAPPEKFEEKICIINSFVQYYKASDQKLVLVTSGGTTVPLESRTVRFIDNFSIGTRGSASAEYFLDHGYAVIFLHRQRSLLPFHRHLQHNMLDCLALQSPETNSHIYVNQESTVKLLPILQRYSECQKNRRLCLVSFTSLGDYLHLLRVACQSLRPLCSRAMLYLAAAVSDFYIPSDQMPEHKIQSQGEKPLHLSLELVPKMLKPLVKDWVPDAYVISFKLETDKSILIGKAKKALEQYEHKLVVANVLDTRKKEVILVTKDKEELLALSDEEEHRGMEIEEKLTRKIADLHLDFYSNSAIETKTSH</sequence>
<evidence type="ECO:0000313" key="4">
    <source>
        <dbReference type="Proteomes" id="UP000245119"/>
    </source>
</evidence>
<dbReference type="GO" id="GO:0015937">
    <property type="term" value="P:coenzyme A biosynthetic process"/>
    <property type="evidence" value="ECO:0007669"/>
    <property type="project" value="UniProtKB-ARBA"/>
</dbReference>
<accession>A0A2T7PRA0</accession>
<dbReference type="SUPFAM" id="SSF102645">
    <property type="entry name" value="CoaB-like"/>
    <property type="match status" value="1"/>
</dbReference>
<gene>
    <name evidence="3" type="ORF">C0Q70_02922</name>
</gene>
<reference evidence="3 4" key="1">
    <citation type="submission" date="2018-04" db="EMBL/GenBank/DDBJ databases">
        <title>The genome of golden apple snail Pomacea canaliculata provides insight into stress tolerance and invasive adaptation.</title>
        <authorList>
            <person name="Liu C."/>
            <person name="Liu B."/>
            <person name="Ren Y."/>
            <person name="Zhang Y."/>
            <person name="Wang H."/>
            <person name="Li S."/>
            <person name="Jiang F."/>
            <person name="Yin L."/>
            <person name="Zhang G."/>
            <person name="Qian W."/>
            <person name="Fan W."/>
        </authorList>
    </citation>
    <scope>NUCLEOTIDE SEQUENCE [LARGE SCALE GENOMIC DNA]</scope>
    <source>
        <strain evidence="3">SZHN2017</strain>
        <tissue evidence="3">Muscle</tissue>
    </source>
</reference>
<evidence type="ECO:0000313" key="3">
    <source>
        <dbReference type="EMBL" id="PVD35953.1"/>
    </source>
</evidence>
<dbReference type="GO" id="GO:0003824">
    <property type="term" value="F:catalytic activity"/>
    <property type="evidence" value="ECO:0007669"/>
    <property type="project" value="UniProtKB-ARBA"/>
</dbReference>